<dbReference type="CDD" id="cd00392">
    <property type="entry name" value="Ribosomal_L13"/>
    <property type="match status" value="1"/>
</dbReference>
<dbReference type="EMBL" id="BOQE01000001">
    <property type="protein sequence ID" value="GIM46149.1"/>
    <property type="molecule type" value="Genomic_DNA"/>
</dbReference>
<dbReference type="Gene3D" id="3.90.1180.10">
    <property type="entry name" value="Ribosomal protein L13"/>
    <property type="match status" value="1"/>
</dbReference>
<dbReference type="PANTHER" id="PTHR11545:SF2">
    <property type="entry name" value="LARGE RIBOSOMAL SUBUNIT PROTEIN UL13M"/>
    <property type="match status" value="1"/>
</dbReference>
<accession>A0AAV4LF56</accession>
<dbReference type="Pfam" id="PF00572">
    <property type="entry name" value="Ribosomal_L13"/>
    <property type="match status" value="1"/>
</dbReference>
<dbReference type="GO" id="GO:0022625">
    <property type="term" value="C:cytosolic large ribosomal subunit"/>
    <property type="evidence" value="ECO:0007669"/>
    <property type="project" value="TreeGrafter"/>
</dbReference>
<dbReference type="PROSITE" id="PS00783">
    <property type="entry name" value="RIBOSOMAL_L13"/>
    <property type="match status" value="1"/>
</dbReference>
<evidence type="ECO:0000256" key="7">
    <source>
        <dbReference type="RuleBase" id="RU003878"/>
    </source>
</evidence>
<dbReference type="GO" id="GO:0017148">
    <property type="term" value="P:negative regulation of translation"/>
    <property type="evidence" value="ECO:0007669"/>
    <property type="project" value="TreeGrafter"/>
</dbReference>
<dbReference type="FunFam" id="3.90.1180.10:FF:000001">
    <property type="entry name" value="50S ribosomal protein L13"/>
    <property type="match status" value="1"/>
</dbReference>
<evidence type="ECO:0000256" key="4">
    <source>
        <dbReference type="ARBA" id="ARBA00035201"/>
    </source>
</evidence>
<reference evidence="8" key="1">
    <citation type="journal article" date="2023" name="Int. J. Syst. Evol. Microbiol.">
        <title>Collibacillus ludicampi gen. nov., sp. nov., a new soil bacterium of the family Alicyclobacillaceae.</title>
        <authorList>
            <person name="Jojima T."/>
            <person name="Ioku Y."/>
            <person name="Fukuta Y."/>
            <person name="Shirasaka N."/>
            <person name="Matsumura Y."/>
            <person name="Mori M."/>
        </authorList>
    </citation>
    <scope>NUCLEOTIDE SEQUENCE</scope>
    <source>
        <strain evidence="8">TP075</strain>
    </source>
</reference>
<keyword evidence="3 5" id="KW-0687">Ribonucleoprotein</keyword>
<evidence type="ECO:0000256" key="5">
    <source>
        <dbReference type="HAMAP-Rule" id="MF_01366"/>
    </source>
</evidence>
<evidence type="ECO:0000256" key="3">
    <source>
        <dbReference type="ARBA" id="ARBA00023274"/>
    </source>
</evidence>
<dbReference type="NCBIfam" id="TIGR01066">
    <property type="entry name" value="rplM_bact"/>
    <property type="match status" value="1"/>
</dbReference>
<dbReference type="Proteomes" id="UP001057291">
    <property type="component" value="Unassembled WGS sequence"/>
</dbReference>
<protein>
    <recommendedName>
        <fullName evidence="4 5">Large ribosomal subunit protein uL13</fullName>
    </recommendedName>
</protein>
<dbReference type="GO" id="GO:0003735">
    <property type="term" value="F:structural constituent of ribosome"/>
    <property type="evidence" value="ECO:0007669"/>
    <property type="project" value="InterPro"/>
</dbReference>
<comment type="similarity">
    <text evidence="1 5 6">Belongs to the universal ribosomal protein uL13 family.</text>
</comment>
<dbReference type="PIRSF" id="PIRSF002181">
    <property type="entry name" value="Ribosomal_L13"/>
    <property type="match status" value="1"/>
</dbReference>
<dbReference type="PANTHER" id="PTHR11545">
    <property type="entry name" value="RIBOSOMAL PROTEIN L13"/>
    <property type="match status" value="1"/>
</dbReference>
<organism evidence="8 9">
    <name type="scientific">Collibacillus ludicampi</name>
    <dbReference type="NCBI Taxonomy" id="2771369"/>
    <lineage>
        <taxon>Bacteria</taxon>
        <taxon>Bacillati</taxon>
        <taxon>Bacillota</taxon>
        <taxon>Bacilli</taxon>
        <taxon>Bacillales</taxon>
        <taxon>Alicyclobacillaceae</taxon>
        <taxon>Collibacillus</taxon>
    </lineage>
</organism>
<dbReference type="InterPro" id="IPR036899">
    <property type="entry name" value="Ribosomal_uL13_sf"/>
</dbReference>
<evidence type="ECO:0000256" key="6">
    <source>
        <dbReference type="RuleBase" id="RU003877"/>
    </source>
</evidence>
<comment type="caution">
    <text evidence="8">The sequence shown here is derived from an EMBL/GenBank/DDBJ whole genome shotgun (WGS) entry which is preliminary data.</text>
</comment>
<evidence type="ECO:0000313" key="8">
    <source>
        <dbReference type="EMBL" id="GIM46149.1"/>
    </source>
</evidence>
<keyword evidence="2 5" id="KW-0689">Ribosomal protein</keyword>
<dbReference type="GO" id="GO:0006412">
    <property type="term" value="P:translation"/>
    <property type="evidence" value="ECO:0007669"/>
    <property type="project" value="UniProtKB-UniRule"/>
</dbReference>
<evidence type="ECO:0000313" key="9">
    <source>
        <dbReference type="Proteomes" id="UP001057291"/>
    </source>
</evidence>
<gene>
    <name evidence="5 7 8" type="primary">rplM</name>
    <name evidence="8" type="ORF">DNHGIG_16980</name>
</gene>
<dbReference type="SUPFAM" id="SSF52161">
    <property type="entry name" value="Ribosomal protein L13"/>
    <property type="match status" value="1"/>
</dbReference>
<dbReference type="AlphaFoldDB" id="A0AAV4LF56"/>
<dbReference type="RefSeq" id="WP_282199286.1">
    <property type="nucleotide sequence ID" value="NZ_BOQE01000001.1"/>
</dbReference>
<sequence>MRTTYMAKPNSVERKWYIVDATGKTVGRLASEVATILRGKHKPEYTPHVDTGDFVIVINAEKVVFTGKKLHSKIYRRHSGYPGGLKETTAADMLRTHPERVLFSAIKGMLPKNSLGRKQLTKLRVYAGSEHPHTAQQPIPWESK</sequence>
<comment type="function">
    <text evidence="5 7">This protein is one of the early assembly proteins of the 50S ribosomal subunit, although it is not seen to bind rRNA by itself. It is important during the early stages of 50S assembly.</text>
</comment>
<comment type="subunit">
    <text evidence="5">Part of the 50S ribosomal subunit.</text>
</comment>
<dbReference type="HAMAP" id="MF_01366">
    <property type="entry name" value="Ribosomal_uL13"/>
    <property type="match status" value="1"/>
</dbReference>
<dbReference type="InterPro" id="IPR005823">
    <property type="entry name" value="Ribosomal_uL13_bac-type"/>
</dbReference>
<dbReference type="InterPro" id="IPR023563">
    <property type="entry name" value="Ribosomal_uL13_CS"/>
</dbReference>
<evidence type="ECO:0000256" key="2">
    <source>
        <dbReference type="ARBA" id="ARBA00022980"/>
    </source>
</evidence>
<proteinExistence type="inferred from homology"/>
<name>A0AAV4LF56_9BACL</name>
<keyword evidence="9" id="KW-1185">Reference proteome</keyword>
<dbReference type="GO" id="GO:0003729">
    <property type="term" value="F:mRNA binding"/>
    <property type="evidence" value="ECO:0007669"/>
    <property type="project" value="TreeGrafter"/>
</dbReference>
<evidence type="ECO:0000256" key="1">
    <source>
        <dbReference type="ARBA" id="ARBA00006227"/>
    </source>
</evidence>
<dbReference type="InterPro" id="IPR005822">
    <property type="entry name" value="Ribosomal_uL13"/>
</dbReference>